<dbReference type="EMBL" id="LCMI01000001">
    <property type="protein sequence ID" value="KKU33781.1"/>
    <property type="molecule type" value="Genomic_DNA"/>
</dbReference>
<evidence type="ECO:0000313" key="1">
    <source>
        <dbReference type="EMBL" id="KKU33781.1"/>
    </source>
</evidence>
<comment type="caution">
    <text evidence="1">The sequence shown here is derived from an EMBL/GenBank/DDBJ whole genome shotgun (WGS) entry which is preliminary data.</text>
</comment>
<name>A0A0G1PM15_9BACT</name>
<gene>
    <name evidence="1" type="ORF">UX47_C0001G0064</name>
</gene>
<dbReference type="AlphaFoldDB" id="A0A0G1PM15"/>
<reference evidence="1 2" key="1">
    <citation type="journal article" date="2015" name="Nature">
        <title>rRNA introns, odd ribosomes, and small enigmatic genomes across a large radiation of phyla.</title>
        <authorList>
            <person name="Brown C.T."/>
            <person name="Hug L.A."/>
            <person name="Thomas B.C."/>
            <person name="Sharon I."/>
            <person name="Castelle C.J."/>
            <person name="Singh A."/>
            <person name="Wilkins M.J."/>
            <person name="Williams K.H."/>
            <person name="Banfield J.F."/>
        </authorList>
    </citation>
    <scope>NUCLEOTIDE SEQUENCE [LARGE SCALE GENOMIC DNA]</scope>
</reference>
<protein>
    <submittedName>
        <fullName evidence="1">Uncharacterized protein</fullName>
    </submittedName>
</protein>
<accession>A0A0G1PM15</accession>
<proteinExistence type="predicted"/>
<dbReference type="Proteomes" id="UP000034794">
    <property type="component" value="Unassembled WGS sequence"/>
</dbReference>
<organism evidence="1 2">
    <name type="scientific">Candidatus Collierbacteria bacterium GW2011_GWA2_46_26</name>
    <dbReference type="NCBI Taxonomy" id="1618381"/>
    <lineage>
        <taxon>Bacteria</taxon>
        <taxon>Candidatus Collieribacteriota</taxon>
    </lineage>
</organism>
<sequence>MTKSELEKMFVGKRVRISHTGNYDPDREGICVAIHATQGLSPFDIELDDESRYGFKPTTVTATSCAGDLMALAGGTRKIEVM</sequence>
<evidence type="ECO:0000313" key="2">
    <source>
        <dbReference type="Proteomes" id="UP000034794"/>
    </source>
</evidence>